<dbReference type="InterPro" id="IPR051477">
    <property type="entry name" value="Expansin_CellWall"/>
</dbReference>
<organism evidence="2 3">
    <name type="scientific">Tilletia indica</name>
    <dbReference type="NCBI Taxonomy" id="43049"/>
    <lineage>
        <taxon>Eukaryota</taxon>
        <taxon>Fungi</taxon>
        <taxon>Dikarya</taxon>
        <taxon>Basidiomycota</taxon>
        <taxon>Ustilaginomycotina</taxon>
        <taxon>Exobasidiomycetes</taxon>
        <taxon>Tilletiales</taxon>
        <taxon>Tilletiaceae</taxon>
        <taxon>Tilletia</taxon>
    </lineage>
</organism>
<dbReference type="Proteomes" id="UP000077521">
    <property type="component" value="Unassembled WGS sequence"/>
</dbReference>
<dbReference type="PANTHER" id="PTHR31836:SF28">
    <property type="entry name" value="SRCR DOMAIN-CONTAINING PROTEIN-RELATED"/>
    <property type="match status" value="1"/>
</dbReference>
<dbReference type="AlphaFoldDB" id="A0A177T9E9"/>
<evidence type="ECO:0000256" key="1">
    <source>
        <dbReference type="ARBA" id="ARBA00022729"/>
    </source>
</evidence>
<dbReference type="EMBL" id="LWDF02000195">
    <property type="protein sequence ID" value="KAE8254303.1"/>
    <property type="molecule type" value="Genomic_DNA"/>
</dbReference>
<reference evidence="2" key="1">
    <citation type="submission" date="2016-04" db="EMBL/GenBank/DDBJ databases">
        <authorList>
            <person name="Nguyen H.D."/>
            <person name="Samba Siva P."/>
            <person name="Cullis J."/>
            <person name="Levesque C.A."/>
            <person name="Hambleton S."/>
        </authorList>
    </citation>
    <scope>NUCLEOTIDE SEQUENCE</scope>
    <source>
        <strain evidence="2">DAOMC 236416</strain>
    </source>
</reference>
<evidence type="ECO:0000313" key="3">
    <source>
        <dbReference type="Proteomes" id="UP000077521"/>
    </source>
</evidence>
<keyword evidence="1" id="KW-0732">Signal</keyword>
<name>A0A177T9E9_9BASI</name>
<dbReference type="Gene3D" id="2.40.40.10">
    <property type="entry name" value="RlpA-like domain"/>
    <property type="match status" value="1"/>
</dbReference>
<evidence type="ECO:0008006" key="4">
    <source>
        <dbReference type="Google" id="ProtNLM"/>
    </source>
</evidence>
<protein>
    <recommendedName>
        <fullName evidence="4">RlpA-like protein double-psi beta-barrel domain-containing protein</fullName>
    </recommendedName>
</protein>
<proteinExistence type="predicted"/>
<sequence length="141" mass="14767">MQISTIASLILAFVAATTSARDTSNPACDRPDGSVSTKPRQTSQPVVYIPPGLGACEFEYTDQDLGVCVSPGYVHSGYANHCGAKVQVSYGGQTVQAKVVDVCGAASDCDDLFLTEKAFKQLGGSTAKGRLDGPVTWNFVN</sequence>
<accession>A0A177T9E9</accession>
<dbReference type="PANTHER" id="PTHR31836">
    <property type="match status" value="1"/>
</dbReference>
<dbReference type="CDD" id="cd22191">
    <property type="entry name" value="DPBB_RlpA_EXP_N-like"/>
    <property type="match status" value="1"/>
</dbReference>
<dbReference type="InterPro" id="IPR036908">
    <property type="entry name" value="RlpA-like_sf"/>
</dbReference>
<keyword evidence="3" id="KW-1185">Reference proteome</keyword>
<evidence type="ECO:0000313" key="2">
    <source>
        <dbReference type="EMBL" id="KAE8254303.1"/>
    </source>
</evidence>
<comment type="caution">
    <text evidence="2">The sequence shown here is derived from an EMBL/GenBank/DDBJ whole genome shotgun (WGS) entry which is preliminary data.</text>
</comment>
<dbReference type="SUPFAM" id="SSF50685">
    <property type="entry name" value="Barwin-like endoglucanases"/>
    <property type="match status" value="1"/>
</dbReference>
<reference evidence="2" key="2">
    <citation type="journal article" date="2019" name="IMA Fungus">
        <title>Genome sequencing and comparison of five Tilletia species to identify candidate genes for the detection of regulated species infecting wheat.</title>
        <authorList>
            <person name="Nguyen H.D.T."/>
            <person name="Sultana T."/>
            <person name="Kesanakurti P."/>
            <person name="Hambleton S."/>
        </authorList>
    </citation>
    <scope>NUCLEOTIDE SEQUENCE</scope>
    <source>
        <strain evidence="2">DAOMC 236416</strain>
    </source>
</reference>
<gene>
    <name evidence="2" type="ORF">A4X13_0g3465</name>
</gene>